<protein>
    <recommendedName>
        <fullName evidence="3">DUF2338 family protein</fullName>
    </recommendedName>
</protein>
<name>A0ABU1INF1_9BACL</name>
<organism evidence="1 2">
    <name type="scientific">Desmospora profundinema</name>
    <dbReference type="NCBI Taxonomy" id="1571184"/>
    <lineage>
        <taxon>Bacteria</taxon>
        <taxon>Bacillati</taxon>
        <taxon>Bacillota</taxon>
        <taxon>Bacilli</taxon>
        <taxon>Bacillales</taxon>
        <taxon>Thermoactinomycetaceae</taxon>
        <taxon>Desmospora</taxon>
    </lineage>
</organism>
<reference evidence="1 2" key="1">
    <citation type="submission" date="2023-07" db="EMBL/GenBank/DDBJ databases">
        <title>Genomic Encyclopedia of Type Strains, Phase IV (KMG-IV): sequencing the most valuable type-strain genomes for metagenomic binning, comparative biology and taxonomic classification.</title>
        <authorList>
            <person name="Goeker M."/>
        </authorList>
    </citation>
    <scope>NUCLEOTIDE SEQUENCE [LARGE SCALE GENOMIC DNA]</scope>
    <source>
        <strain evidence="1 2">DSM 45903</strain>
    </source>
</reference>
<dbReference type="Pfam" id="PF10100">
    <property type="entry name" value="Staph_opine_DH"/>
    <property type="match status" value="1"/>
</dbReference>
<evidence type="ECO:0000313" key="2">
    <source>
        <dbReference type="Proteomes" id="UP001185012"/>
    </source>
</evidence>
<evidence type="ECO:0000313" key="1">
    <source>
        <dbReference type="EMBL" id="MDR6225699.1"/>
    </source>
</evidence>
<evidence type="ECO:0008006" key="3">
    <source>
        <dbReference type="Google" id="ProtNLM"/>
    </source>
</evidence>
<dbReference type="EMBL" id="JAVDQG010000003">
    <property type="protein sequence ID" value="MDR6225699.1"/>
    <property type="molecule type" value="Genomic_DNA"/>
</dbReference>
<accession>A0ABU1INF1</accession>
<dbReference type="InterPro" id="IPR016935">
    <property type="entry name" value="Opine_metallophore_DH"/>
</dbReference>
<dbReference type="Proteomes" id="UP001185012">
    <property type="component" value="Unassembled WGS sequence"/>
</dbReference>
<sequence length="449" mass="50972">MNNTAAYTGIDSKPAYESPFGHTLIVGAGPAAIQVAVHIFRGWCEGLGLINRKGAHSDRMKEELKKNGFNLTARVQGEKAGHLSGKATLTHFYEGYDQIDDIWQTVIFCTPSDSYPSIIDDLKLDSWKAVKTILLISPGPGSNLLVNSRLGKVKESLDVISLSTYYAATKFEPGMPSMVSCFTKALKKHLYVASSQKESTAVSHVKAFIESLGIRCTVVRQPIEAESRNVTTYVHPPLFINPFSLNEIFSHQKSNKYMYKIYPEGPVSQHSIHTMVLLWKEISAVIKQMGANPINLLKFLNDDNYPVLEKTLSRSDIETFVQQEPITQEYLLYIRYTSILIDPFSTPDDRGRYFDFSAVPYKQVYRDRNGKWVIPRVPYEDYKNLKLLYGLAQKMNILMPQTLELIRCFEEKYHAFIKQQGKDSFYPEQIAEPSSNDVDAIWSEMGMEK</sequence>
<keyword evidence="2" id="KW-1185">Reference proteome</keyword>
<comment type="caution">
    <text evidence="1">The sequence shown here is derived from an EMBL/GenBank/DDBJ whole genome shotgun (WGS) entry which is preliminary data.</text>
</comment>
<proteinExistence type="predicted"/>
<gene>
    <name evidence="1" type="ORF">JOE21_001697</name>
</gene>
<dbReference type="RefSeq" id="WP_309864708.1">
    <property type="nucleotide sequence ID" value="NZ_JAVDQG010000003.1"/>
</dbReference>